<reference evidence="3" key="1">
    <citation type="submission" date="2011-07" db="EMBL/GenBank/DDBJ databases">
        <authorList>
            <consortium name="Caenorhabditis brenneri Sequencing and Analysis Consortium"/>
            <person name="Wilson R.K."/>
        </authorList>
    </citation>
    <scope>NUCLEOTIDE SEQUENCE [LARGE SCALE GENOMIC DNA]</scope>
    <source>
        <strain evidence="3">PB2801</strain>
    </source>
</reference>
<dbReference type="AlphaFoldDB" id="G0NCS7"/>
<sequence>MTIRFRYFPYLVQQMIMRHMDFLDVFSLYAISQKSQTLAKSYFNRLECKLSYEKYDGIRIRRKTSPGDFCWTSDQLKLKPMMRKRKRVLNFCATRYSKQYQIPLETSGNMCDGVLRFARDLFPKIVFNFDFGASSPSDFRRMMNLTKILNVPVETVDIHHYKINDSFMREILTECFDVKILTAIGSSSSFQYDFQTNAPFKFDYFRLSNAAWVTKDHLVNLFLGCKKVILDLEELHYSDQELVEIIEKWLQAPKPQYLGLFGARTLPENIGKLPGAVPVREKADGTPVIIYHDGERNCITLRTDFMDRLNDDGNVDIHG</sequence>
<dbReference type="EMBL" id="GL379863">
    <property type="protein sequence ID" value="EGT57623.1"/>
    <property type="molecule type" value="Genomic_DNA"/>
</dbReference>
<dbReference type="Proteomes" id="UP000008068">
    <property type="component" value="Unassembled WGS sequence"/>
</dbReference>
<dbReference type="PANTHER" id="PTHR21503">
    <property type="entry name" value="F-BOX-CONTAINING HYPOTHETICAL PROTEIN C.ELEGANS"/>
    <property type="match status" value="1"/>
</dbReference>
<proteinExistence type="predicted"/>
<organism evidence="3">
    <name type="scientific">Caenorhabditis brenneri</name>
    <name type="common">Nematode worm</name>
    <dbReference type="NCBI Taxonomy" id="135651"/>
    <lineage>
        <taxon>Eukaryota</taxon>
        <taxon>Metazoa</taxon>
        <taxon>Ecdysozoa</taxon>
        <taxon>Nematoda</taxon>
        <taxon>Chromadorea</taxon>
        <taxon>Rhabditida</taxon>
        <taxon>Rhabditina</taxon>
        <taxon>Rhabditomorpha</taxon>
        <taxon>Rhabditoidea</taxon>
        <taxon>Rhabditidae</taxon>
        <taxon>Peloderinae</taxon>
        <taxon>Caenorhabditis</taxon>
    </lineage>
</organism>
<accession>G0NCS7</accession>
<name>G0NCS7_CAEBE</name>
<dbReference type="InParanoid" id="G0NCS7"/>
<dbReference type="HOGENOM" id="CLU_061036_0_0_1"/>
<evidence type="ECO:0000313" key="3">
    <source>
        <dbReference type="Proteomes" id="UP000008068"/>
    </source>
</evidence>
<keyword evidence="3" id="KW-1185">Reference proteome</keyword>
<gene>
    <name evidence="2" type="ORF">CAEBREN_02551</name>
</gene>
<dbReference type="PANTHER" id="PTHR21503:SF8">
    <property type="entry name" value="F-BOX ASSOCIATED DOMAIN-CONTAINING PROTEIN-RELATED"/>
    <property type="match status" value="1"/>
</dbReference>
<dbReference type="InterPro" id="IPR001810">
    <property type="entry name" value="F-box_dom"/>
</dbReference>
<dbReference type="PROSITE" id="PS50181">
    <property type="entry name" value="FBOX"/>
    <property type="match status" value="1"/>
</dbReference>
<evidence type="ECO:0000313" key="2">
    <source>
        <dbReference type="EMBL" id="EGT57623.1"/>
    </source>
</evidence>
<evidence type="ECO:0000259" key="1">
    <source>
        <dbReference type="PROSITE" id="PS50181"/>
    </source>
</evidence>
<feature type="domain" description="F-box" evidence="1">
    <location>
        <begin position="2"/>
        <end position="46"/>
    </location>
</feature>
<protein>
    <recommendedName>
        <fullName evidence="1">F-box domain-containing protein</fullName>
    </recommendedName>
</protein>